<dbReference type="GO" id="GO:0046942">
    <property type="term" value="P:carboxylic acid transport"/>
    <property type="evidence" value="ECO:0007669"/>
    <property type="project" value="UniProtKB-ARBA"/>
</dbReference>
<keyword evidence="5" id="KW-0769">Symport</keyword>
<evidence type="ECO:0000256" key="4">
    <source>
        <dbReference type="ARBA" id="ARBA00022692"/>
    </source>
</evidence>
<dbReference type="Gene3D" id="1.10.3860.10">
    <property type="entry name" value="Sodium:dicarboxylate symporter"/>
    <property type="match status" value="1"/>
</dbReference>
<dbReference type="GO" id="GO:0015293">
    <property type="term" value="F:symporter activity"/>
    <property type="evidence" value="ECO:0007669"/>
    <property type="project" value="UniProtKB-KW"/>
</dbReference>
<dbReference type="PROSITE" id="PS00713">
    <property type="entry name" value="NA_DICARBOXYL_SYMP_1"/>
    <property type="match status" value="1"/>
</dbReference>
<feature type="transmembrane region" description="Helical" evidence="8">
    <location>
        <begin position="382"/>
        <end position="403"/>
    </location>
</feature>
<feature type="transmembrane region" description="Helical" evidence="8">
    <location>
        <begin position="48"/>
        <end position="66"/>
    </location>
</feature>
<proteinExistence type="predicted"/>
<feature type="transmembrane region" description="Helical" evidence="8">
    <location>
        <begin position="192"/>
        <end position="211"/>
    </location>
</feature>
<dbReference type="AlphaFoldDB" id="A0AAU7UIT3"/>
<dbReference type="GO" id="GO:0005886">
    <property type="term" value="C:plasma membrane"/>
    <property type="evidence" value="ECO:0007669"/>
    <property type="project" value="UniProtKB-SubCell"/>
</dbReference>
<organism evidence="9">
    <name type="scientific">Brevibacterium koreense</name>
    <dbReference type="NCBI Taxonomy" id="3140787"/>
    <lineage>
        <taxon>Bacteria</taxon>
        <taxon>Bacillati</taxon>
        <taxon>Actinomycetota</taxon>
        <taxon>Actinomycetes</taxon>
        <taxon>Micrococcales</taxon>
        <taxon>Brevibacteriaceae</taxon>
        <taxon>Brevibacterium</taxon>
    </lineage>
</organism>
<evidence type="ECO:0000313" key="9">
    <source>
        <dbReference type="EMBL" id="XBV88490.1"/>
    </source>
</evidence>
<feature type="transmembrane region" description="Helical" evidence="8">
    <location>
        <begin position="17"/>
        <end position="36"/>
    </location>
</feature>
<keyword evidence="4 8" id="KW-0812">Transmembrane</keyword>
<dbReference type="InterPro" id="IPR036458">
    <property type="entry name" value="Na:dicarbo_symporter_sf"/>
</dbReference>
<protein>
    <submittedName>
        <fullName evidence="9">Dicarboxylate/amino acid:cation symporter</fullName>
    </submittedName>
</protein>
<evidence type="ECO:0000256" key="5">
    <source>
        <dbReference type="ARBA" id="ARBA00022847"/>
    </source>
</evidence>
<feature type="transmembrane region" description="Helical" evidence="8">
    <location>
        <begin position="86"/>
        <end position="106"/>
    </location>
</feature>
<dbReference type="PANTHER" id="PTHR42865:SF7">
    <property type="entry name" value="PROTON_GLUTAMATE-ASPARTATE SYMPORTER"/>
    <property type="match status" value="1"/>
</dbReference>
<evidence type="ECO:0000256" key="7">
    <source>
        <dbReference type="ARBA" id="ARBA00023136"/>
    </source>
</evidence>
<evidence type="ECO:0000256" key="8">
    <source>
        <dbReference type="SAM" id="Phobius"/>
    </source>
</evidence>
<evidence type="ECO:0000256" key="3">
    <source>
        <dbReference type="ARBA" id="ARBA00022475"/>
    </source>
</evidence>
<dbReference type="SUPFAM" id="SSF118215">
    <property type="entry name" value="Proton glutamate symport protein"/>
    <property type="match status" value="1"/>
</dbReference>
<dbReference type="RefSeq" id="WP_350269503.1">
    <property type="nucleotide sequence ID" value="NZ_CP158281.1"/>
</dbReference>
<sequence length="428" mass="44877">MSQILKRIWHRYRDTSLFVKMTIGFVLGLIVALLFGQQAQVLSPIGDILLNLLQLVVIPIIMLTLIDAVNSTQSGRLVRVASKTFVFYLVTTIAAVVISLALALLVNPGTGLQSSESGGETPDPPSFIDQLVGIFPENIFQALADGNILALIFVSMVVGLTLVGMRRSSDSTISGFGTLLYKIVLGGKEMTFRILGGILQYAPVGVFALVASDIGSQGFDALAALGKLTGVVYAGLAAQILLIYIPLLLIYRVPIGGFFRTAREPMLTAFTTQSSSGTIPVSLKATKSAGILDEVASFVVPLGATINMDGAVIRLGASVVLAANIVGRDMSMLELGVIVLTATFVSIGTAGVPGAGLIGLTILLKQAGLPMETVALVAGVDVILGMGATGLNITGDLVGTHLIDKSEKRFSRKRALSKTEDRSTSQSD</sequence>
<dbReference type="PANTHER" id="PTHR42865">
    <property type="entry name" value="PROTON/GLUTAMATE-ASPARTATE SYMPORTER"/>
    <property type="match status" value="1"/>
</dbReference>
<evidence type="ECO:0000256" key="2">
    <source>
        <dbReference type="ARBA" id="ARBA00022448"/>
    </source>
</evidence>
<evidence type="ECO:0000256" key="6">
    <source>
        <dbReference type="ARBA" id="ARBA00022989"/>
    </source>
</evidence>
<reference evidence="9" key="1">
    <citation type="submission" date="2024-06" db="EMBL/GenBank/DDBJ databases">
        <title>Brevibacterium koreense sp. nov., isolated from jogae-jeotgal, a Korean fermented seafood.</title>
        <authorList>
            <person name="Whon T.W."/>
            <person name="Nam S."/>
            <person name="Kim Y."/>
        </authorList>
    </citation>
    <scope>NUCLEOTIDE SEQUENCE</scope>
    <source>
        <strain evidence="9">CBA3109</strain>
    </source>
</reference>
<dbReference type="Pfam" id="PF00375">
    <property type="entry name" value="SDF"/>
    <property type="match status" value="1"/>
</dbReference>
<dbReference type="InterPro" id="IPR018107">
    <property type="entry name" value="Na-dicarboxylate_symporter_CS"/>
</dbReference>
<keyword evidence="2" id="KW-0813">Transport</keyword>
<comment type="subcellular location">
    <subcellularLocation>
        <location evidence="1">Cell membrane</location>
        <topology evidence="1">Multi-pass membrane protein</topology>
    </subcellularLocation>
</comment>
<dbReference type="KEGG" id="bkr:AAFP32_13105"/>
<gene>
    <name evidence="9" type="ORF">AAFP32_13105</name>
</gene>
<keyword evidence="6 8" id="KW-1133">Transmembrane helix</keyword>
<name>A0AAU7UIT3_9MICO</name>
<feature type="transmembrane region" description="Helical" evidence="8">
    <location>
        <begin position="337"/>
        <end position="362"/>
    </location>
</feature>
<accession>A0AAU7UIT3</accession>
<dbReference type="InterPro" id="IPR001991">
    <property type="entry name" value="Na-dicarboxylate_symporter"/>
</dbReference>
<feature type="transmembrane region" description="Helical" evidence="8">
    <location>
        <begin position="231"/>
        <end position="251"/>
    </location>
</feature>
<keyword evidence="3" id="KW-1003">Cell membrane</keyword>
<evidence type="ECO:0000256" key="1">
    <source>
        <dbReference type="ARBA" id="ARBA00004651"/>
    </source>
</evidence>
<feature type="transmembrane region" description="Helical" evidence="8">
    <location>
        <begin position="148"/>
        <end position="165"/>
    </location>
</feature>
<dbReference type="PRINTS" id="PR00173">
    <property type="entry name" value="EDTRNSPORT"/>
</dbReference>
<dbReference type="EMBL" id="CP158281">
    <property type="protein sequence ID" value="XBV88490.1"/>
    <property type="molecule type" value="Genomic_DNA"/>
</dbReference>
<keyword evidence="7 8" id="KW-0472">Membrane</keyword>